<reference evidence="1 2" key="1">
    <citation type="submission" date="2021-06" db="EMBL/GenBank/DDBJ databases">
        <authorList>
            <person name="Chen R."/>
            <person name="Qin H."/>
            <person name="He S."/>
            <person name="Han P."/>
            <person name="Xu F."/>
            <person name="Sun H."/>
            <person name="Fan H."/>
            <person name="Tong Y."/>
        </authorList>
    </citation>
    <scope>NUCLEOTIDE SEQUENCE [LARGE SCALE GENOMIC DNA]</scope>
</reference>
<dbReference type="EMBL" id="MZ447858">
    <property type="protein sequence ID" value="UAW01135.1"/>
    <property type="molecule type" value="Genomic_DNA"/>
</dbReference>
<dbReference type="Proteomes" id="UP000828026">
    <property type="component" value="Segment"/>
</dbReference>
<protein>
    <submittedName>
        <fullName evidence="1">Uncharacterized protein</fullName>
    </submittedName>
</protein>
<dbReference type="GeneID" id="77933489"/>
<accession>A0AAE9BP67</accession>
<keyword evidence="2" id="KW-1185">Reference proteome</keyword>
<dbReference type="RefSeq" id="YP_010657570.1">
    <property type="nucleotide sequence ID" value="NC_070848.1"/>
</dbReference>
<organism evidence="1 2">
    <name type="scientific">Vibrio phage BUCT194</name>
    <dbReference type="NCBI Taxonomy" id="2859072"/>
    <lineage>
        <taxon>Viruses</taxon>
        <taxon>Duplodnaviria</taxon>
        <taxon>Heunggongvirae</taxon>
        <taxon>Uroviricota</taxon>
        <taxon>Caudoviricetes</taxon>
        <taxon>Schitoviridae</taxon>
        <taxon>Varunavirus</taxon>
        <taxon>Varunavirus BUCT194</taxon>
    </lineage>
</organism>
<evidence type="ECO:0000313" key="2">
    <source>
        <dbReference type="Proteomes" id="UP000828026"/>
    </source>
</evidence>
<evidence type="ECO:0000313" key="1">
    <source>
        <dbReference type="EMBL" id="UAW01135.1"/>
    </source>
</evidence>
<dbReference type="KEGG" id="vg:77933489"/>
<sequence>MNKAAIKERYIKYWFKKRKLSAIEEYKEAVHDTPYDSYYVSYRGSVFNPLELKPRVMKGIFEVPANSKYADALDRYIRLMEDQQKVGVILTYILNFVDTEAEFNYIVFNTDVDKVLTTFRLDKFKEDNQDKLSFLRRIRLLSDMVK</sequence>
<proteinExistence type="predicted"/>
<name>A0AAE9BP67_9CAUD</name>